<evidence type="ECO:0000313" key="3">
    <source>
        <dbReference type="Proteomes" id="UP000076722"/>
    </source>
</evidence>
<feature type="signal peptide" evidence="1">
    <location>
        <begin position="1"/>
        <end position="23"/>
    </location>
</feature>
<organism evidence="2 3">
    <name type="scientific">Sistotremastrum niveocremeum HHB9708</name>
    <dbReference type="NCBI Taxonomy" id="1314777"/>
    <lineage>
        <taxon>Eukaryota</taxon>
        <taxon>Fungi</taxon>
        <taxon>Dikarya</taxon>
        <taxon>Basidiomycota</taxon>
        <taxon>Agaricomycotina</taxon>
        <taxon>Agaricomycetes</taxon>
        <taxon>Sistotremastrales</taxon>
        <taxon>Sistotremastraceae</taxon>
        <taxon>Sertulicium</taxon>
        <taxon>Sertulicium niveocremeum</taxon>
    </lineage>
</organism>
<dbReference type="Proteomes" id="UP000076722">
    <property type="component" value="Unassembled WGS sequence"/>
</dbReference>
<protein>
    <submittedName>
        <fullName evidence="2">Uncharacterized protein</fullName>
    </submittedName>
</protein>
<keyword evidence="1" id="KW-0732">Signal</keyword>
<sequence length="54" mass="5743">MQLKHYLAAVVATATILAGTVTGAAMPAPTPPGGCPKPPAHWYESDYHGYRNFD</sequence>
<accession>A0A164X9A9</accession>
<evidence type="ECO:0000313" key="2">
    <source>
        <dbReference type="EMBL" id="KZS95745.1"/>
    </source>
</evidence>
<name>A0A164X9A9_9AGAM</name>
<gene>
    <name evidence="2" type="ORF">SISNIDRAFT_483184</name>
</gene>
<dbReference type="AlphaFoldDB" id="A0A164X9A9"/>
<keyword evidence="3" id="KW-1185">Reference proteome</keyword>
<evidence type="ECO:0000256" key="1">
    <source>
        <dbReference type="SAM" id="SignalP"/>
    </source>
</evidence>
<feature type="chain" id="PRO_5007854338" evidence="1">
    <location>
        <begin position="24"/>
        <end position="54"/>
    </location>
</feature>
<proteinExistence type="predicted"/>
<reference evidence="2 3" key="1">
    <citation type="journal article" date="2016" name="Mol. Biol. Evol.">
        <title>Comparative Genomics of Early-Diverging Mushroom-Forming Fungi Provides Insights into the Origins of Lignocellulose Decay Capabilities.</title>
        <authorList>
            <person name="Nagy L.G."/>
            <person name="Riley R."/>
            <person name="Tritt A."/>
            <person name="Adam C."/>
            <person name="Daum C."/>
            <person name="Floudas D."/>
            <person name="Sun H."/>
            <person name="Yadav J.S."/>
            <person name="Pangilinan J."/>
            <person name="Larsson K.H."/>
            <person name="Matsuura K."/>
            <person name="Barry K."/>
            <person name="Labutti K."/>
            <person name="Kuo R."/>
            <person name="Ohm R.A."/>
            <person name="Bhattacharya S.S."/>
            <person name="Shirouzu T."/>
            <person name="Yoshinaga Y."/>
            <person name="Martin F.M."/>
            <person name="Grigoriev I.V."/>
            <person name="Hibbett D.S."/>
        </authorList>
    </citation>
    <scope>NUCLEOTIDE SEQUENCE [LARGE SCALE GENOMIC DNA]</scope>
    <source>
        <strain evidence="2 3">HHB9708</strain>
    </source>
</reference>
<dbReference type="EMBL" id="KV419400">
    <property type="protein sequence ID" value="KZS95745.1"/>
    <property type="molecule type" value="Genomic_DNA"/>
</dbReference>